<dbReference type="GO" id="GO:0016874">
    <property type="term" value="F:ligase activity"/>
    <property type="evidence" value="ECO:0007669"/>
    <property type="project" value="UniProtKB-KW"/>
</dbReference>
<dbReference type="EMBL" id="JACJQB010000029">
    <property type="protein sequence ID" value="MBD2189099.1"/>
    <property type="molecule type" value="Genomic_DNA"/>
</dbReference>
<evidence type="ECO:0000313" key="3">
    <source>
        <dbReference type="Proteomes" id="UP000642094"/>
    </source>
</evidence>
<feature type="transmembrane region" description="Helical" evidence="1">
    <location>
        <begin position="387"/>
        <end position="409"/>
    </location>
</feature>
<evidence type="ECO:0000313" key="2">
    <source>
        <dbReference type="EMBL" id="MBD2189099.1"/>
    </source>
</evidence>
<feature type="transmembrane region" description="Helical" evidence="1">
    <location>
        <begin position="416"/>
        <end position="438"/>
    </location>
</feature>
<keyword evidence="1" id="KW-0472">Membrane</keyword>
<organism evidence="2 3">
    <name type="scientific">Pseudanabaena mucicola FACHB-723</name>
    <dbReference type="NCBI Taxonomy" id="2692860"/>
    <lineage>
        <taxon>Bacteria</taxon>
        <taxon>Bacillati</taxon>
        <taxon>Cyanobacteriota</taxon>
        <taxon>Cyanophyceae</taxon>
        <taxon>Pseudanabaenales</taxon>
        <taxon>Pseudanabaenaceae</taxon>
        <taxon>Pseudanabaena</taxon>
    </lineage>
</organism>
<dbReference type="PANTHER" id="PTHR37422">
    <property type="entry name" value="TEICHURONIC ACID BIOSYNTHESIS PROTEIN TUAE"/>
    <property type="match status" value="1"/>
</dbReference>
<name>A0ABR7ZZT3_9CYAN</name>
<dbReference type="PANTHER" id="PTHR37422:SF13">
    <property type="entry name" value="LIPOPOLYSACCHARIDE BIOSYNTHESIS PROTEIN PA4999-RELATED"/>
    <property type="match status" value="1"/>
</dbReference>
<feature type="transmembrane region" description="Helical" evidence="1">
    <location>
        <begin position="49"/>
        <end position="66"/>
    </location>
</feature>
<feature type="transmembrane region" description="Helical" evidence="1">
    <location>
        <begin position="277"/>
        <end position="297"/>
    </location>
</feature>
<feature type="transmembrane region" description="Helical" evidence="1">
    <location>
        <begin position="130"/>
        <end position="149"/>
    </location>
</feature>
<evidence type="ECO:0000256" key="1">
    <source>
        <dbReference type="SAM" id="Phobius"/>
    </source>
</evidence>
<sequence>MNSREDIQQLLASNKRFQPSQITEAWFVIVIFSFVTLVLLSTGGVGAKGLTVIFPLGSFVVSWFLYFRHPIFYIGFVWWLFFLASFVRRVADLNAGSFTDPSPILLSPFLANIVCMHTLYFNLPKVRENGTLPFILSLASIFYGYLIGIIQGDFLAASVRLLEWICPLLFGYHLCANWHRYPDYRRNFMQVFLWGALVMGVYGVYQFLVAPEWDRFWLTSSGMTSSSGIPEPLGIRVWSTLNSPGPFGDFMATALIILLSCRSVLVLPSAVFGTLSFLLSIVRTAWIGWFLGVIYLFKTLPTKLKFGMIATIIVLSIIIVPLSTIQPLSTTIGTRLETLSNLSQDNSARERQVAFTILFDDAISSVVGRGIGGFDTDSAFLVLMIELGWIGSVPYVMGMGGCIFSIFSFKPRNDDIFLPVVHAIVIKSLFFLLAGPTMRGSQGMLLWGFIGLALSGKKYYQITENNLKNLTDNI</sequence>
<feature type="transmembrane region" description="Helical" evidence="1">
    <location>
        <begin position="25"/>
        <end position="43"/>
    </location>
</feature>
<feature type="transmembrane region" description="Helical" evidence="1">
    <location>
        <begin position="103"/>
        <end position="123"/>
    </location>
</feature>
<keyword evidence="1" id="KW-1133">Transmembrane helix</keyword>
<feature type="transmembrane region" description="Helical" evidence="1">
    <location>
        <begin position="191"/>
        <end position="210"/>
    </location>
</feature>
<dbReference type="RefSeq" id="WP_190403935.1">
    <property type="nucleotide sequence ID" value="NZ_JACJQB010000029.1"/>
</dbReference>
<dbReference type="Proteomes" id="UP000642094">
    <property type="component" value="Unassembled WGS sequence"/>
</dbReference>
<reference evidence="2 3" key="1">
    <citation type="journal article" date="2020" name="ISME J.">
        <title>Comparative genomics reveals insights into cyanobacterial evolution and habitat adaptation.</title>
        <authorList>
            <person name="Chen M.Y."/>
            <person name="Teng W.K."/>
            <person name="Zhao L."/>
            <person name="Hu C.X."/>
            <person name="Zhou Y.K."/>
            <person name="Han B.P."/>
            <person name="Song L.R."/>
            <person name="Shu W.S."/>
        </authorList>
    </citation>
    <scope>NUCLEOTIDE SEQUENCE [LARGE SCALE GENOMIC DNA]</scope>
    <source>
        <strain evidence="2 3">FACHB-723</strain>
    </source>
</reference>
<proteinExistence type="predicted"/>
<keyword evidence="3" id="KW-1185">Reference proteome</keyword>
<protein>
    <submittedName>
        <fullName evidence="2">O-antigen ligase domain-containing protein</fullName>
    </submittedName>
</protein>
<keyword evidence="1" id="KW-0812">Transmembrane</keyword>
<accession>A0ABR7ZZT3</accession>
<comment type="caution">
    <text evidence="2">The sequence shown here is derived from an EMBL/GenBank/DDBJ whole genome shotgun (WGS) entry which is preliminary data.</text>
</comment>
<feature type="transmembrane region" description="Helical" evidence="1">
    <location>
        <begin position="304"/>
        <end position="325"/>
    </location>
</feature>
<feature type="transmembrane region" description="Helical" evidence="1">
    <location>
        <begin position="71"/>
        <end position="91"/>
    </location>
</feature>
<dbReference type="InterPro" id="IPR051533">
    <property type="entry name" value="WaaL-like"/>
</dbReference>
<keyword evidence="2" id="KW-0436">Ligase</keyword>
<feature type="transmembrane region" description="Helical" evidence="1">
    <location>
        <begin position="161"/>
        <end position="179"/>
    </location>
</feature>
<gene>
    <name evidence="2" type="ORF">H6F41_13220</name>
</gene>